<evidence type="ECO:0000313" key="2">
    <source>
        <dbReference type="EMBL" id="QDF18710.1"/>
    </source>
</evidence>
<dbReference type="GeneID" id="64766243"/>
<evidence type="ECO:0000256" key="1">
    <source>
        <dbReference type="SAM" id="MobiDB-lite"/>
    </source>
</evidence>
<accession>A0A4Y6EJ02</accession>
<feature type="compositionally biased region" description="Acidic residues" evidence="1">
    <location>
        <begin position="143"/>
        <end position="152"/>
    </location>
</feature>
<dbReference type="Proteomes" id="UP000318375">
    <property type="component" value="Segment"/>
</dbReference>
<dbReference type="RefSeq" id="YP_010059012.1">
    <property type="nucleotide sequence ID" value="NC_054723.1"/>
</dbReference>
<feature type="compositionally biased region" description="Basic and acidic residues" evidence="1">
    <location>
        <begin position="161"/>
        <end position="172"/>
    </location>
</feature>
<gene>
    <name evidence="2" type="primary">224</name>
    <name evidence="2" type="ORF">SEA_PUPPER_224</name>
</gene>
<keyword evidence="3" id="KW-1185">Reference proteome</keyword>
<proteinExistence type="predicted"/>
<evidence type="ECO:0000313" key="3">
    <source>
        <dbReference type="Proteomes" id="UP000318375"/>
    </source>
</evidence>
<dbReference type="EMBL" id="MK977695">
    <property type="protein sequence ID" value="QDF18710.1"/>
    <property type="molecule type" value="Genomic_DNA"/>
</dbReference>
<name>A0A4Y6EJ02_9CAUD</name>
<reference evidence="2 3" key="1">
    <citation type="submission" date="2019-05" db="EMBL/GenBank/DDBJ databases">
        <authorList>
            <person name="Pope W.H."/>
            <person name="Garlena R.A."/>
            <person name="Russell D.A."/>
            <person name="Jacobs-Sera D."/>
            <person name="Hatfull G.F."/>
        </authorList>
    </citation>
    <scope>NUCLEOTIDE SEQUENCE [LARGE SCALE GENOMIC DNA]</scope>
</reference>
<dbReference type="KEGG" id="vg:64766243"/>
<organism evidence="2 3">
    <name type="scientific">Gordonia phage Pupper</name>
    <dbReference type="NCBI Taxonomy" id="2571249"/>
    <lineage>
        <taxon>Viruses</taxon>
        <taxon>Duplodnaviria</taxon>
        <taxon>Heunggongvirae</taxon>
        <taxon>Uroviricota</taxon>
        <taxon>Caudoviricetes</taxon>
        <taxon>Puppervirus</taxon>
        <taxon>Puppervirus Pupper</taxon>
    </lineage>
</organism>
<protein>
    <submittedName>
        <fullName evidence="2">Uncharacterized protein</fullName>
    </submittedName>
</protein>
<feature type="region of interest" description="Disordered" evidence="1">
    <location>
        <begin position="140"/>
        <end position="185"/>
    </location>
</feature>
<sequence>MTNYAKRFWAWSKTPAKPGPKGFLLLNLVVAFASGIARELRLRSHEEQLKALAEELKGLTATGLTADAAMQSNARETKRVSDEIRALIMKNSHLDSNLKALSTNVATQSGSILDAFRRLSQTEITVGKLAQEVRKIKQANVAETEEPAEAEGEFVGNTGKPDGEGGYYHDEESASDAGSWDRPSD</sequence>